<dbReference type="OrthoDB" id="1922186at2759"/>
<dbReference type="Pfam" id="PF01426">
    <property type="entry name" value="BAH"/>
    <property type="match status" value="1"/>
</dbReference>
<evidence type="ECO:0000259" key="3">
    <source>
        <dbReference type="PROSITE" id="PS51321"/>
    </source>
</evidence>
<accession>A0A200QF73</accession>
<evidence type="ECO:0000259" key="2">
    <source>
        <dbReference type="PROSITE" id="PS51038"/>
    </source>
</evidence>
<dbReference type="SUPFAM" id="SSF46942">
    <property type="entry name" value="Elongation factor TFIIS domain 2"/>
    <property type="match status" value="1"/>
</dbReference>
<feature type="domain" description="BAH" evidence="2">
    <location>
        <begin position="111"/>
        <end position="231"/>
    </location>
</feature>
<evidence type="ECO:0000313" key="5">
    <source>
        <dbReference type="Proteomes" id="UP000195402"/>
    </source>
</evidence>
<dbReference type="PANTHER" id="PTHR46871:SF1">
    <property type="entry name" value="BROMO-ADJACENT HOMOLOGY (BAH) DOMAIN-CONTAINING PROTEIN"/>
    <property type="match status" value="1"/>
</dbReference>
<dbReference type="SMART" id="SM00439">
    <property type="entry name" value="BAH"/>
    <property type="match status" value="1"/>
</dbReference>
<dbReference type="PANTHER" id="PTHR46871">
    <property type="entry name" value="BROMO-ADJACENT HOMOLOGY (BAH) DOMAIN-CONTAINING PROTEIN"/>
    <property type="match status" value="1"/>
</dbReference>
<feature type="region of interest" description="Disordered" evidence="1">
    <location>
        <begin position="1"/>
        <end position="79"/>
    </location>
</feature>
<dbReference type="GO" id="GO:0003682">
    <property type="term" value="F:chromatin binding"/>
    <property type="evidence" value="ECO:0007669"/>
    <property type="project" value="InterPro"/>
</dbReference>
<sequence length="508" mass="58882">MMYNQRFALTSTSNSEGEAVGERKAEEDESRPIKKMKNKEECKEQQWATDGSQAQLKKKKNIEEESKTREDEDEEAAVQENAKPIGKVIKVSSKSILGKRNHYNAFEYEGNRFELDDPVLIVPEDIRQKHKFAIIKEITQDIDGNMMVTSQWFYLPEEAKKRGGGSWEARDNRELFYSFYRDEVPAKCLMHKCVVHFVPLHKQLPVYDTVEKTLWGLTDNDYEDNKQHEIELLVQKTQECLGKHTDDINTEEAALPDLEYHQLKNQRRVRKSLFKSHRDVSRVSYDTTKKTDHQHLTTECNPGSCTGDTSEFYAILAKFEALTGETIRDKWLEKLLHGIQFLRDYSKDNKQVKCLENVDDLSSQDKGCGTRIQYWPNAAVSAIVTLEQVLHGDLGHDFRKYNRKMRQLCYNLNKNELLTKRLVKQELEASVILNMSSDELKSGCLMTEIATRKEPADEESEHMQMTDVRCSRCMEKKVGLRDIIQAGRGERYQLACTACGNTWYAFSR</sequence>
<dbReference type="Pfam" id="PF07500">
    <property type="entry name" value="TFIIS_M"/>
    <property type="match status" value="1"/>
</dbReference>
<dbReference type="EMBL" id="MVGT01002189">
    <property type="protein sequence ID" value="OVA09148.1"/>
    <property type="molecule type" value="Genomic_DNA"/>
</dbReference>
<dbReference type="Gene3D" id="1.10.472.30">
    <property type="entry name" value="Transcription elongation factor S-II, central domain"/>
    <property type="match status" value="1"/>
</dbReference>
<feature type="compositionally biased region" description="Polar residues" evidence="1">
    <location>
        <begin position="7"/>
        <end position="16"/>
    </location>
</feature>
<dbReference type="InterPro" id="IPR001025">
    <property type="entry name" value="BAH_dom"/>
</dbReference>
<dbReference type="InterPro" id="IPR003618">
    <property type="entry name" value="TFIIS_cen_dom"/>
</dbReference>
<organism evidence="4 5">
    <name type="scientific">Macleaya cordata</name>
    <name type="common">Five-seeded plume-poppy</name>
    <name type="synonym">Bocconia cordata</name>
    <dbReference type="NCBI Taxonomy" id="56857"/>
    <lineage>
        <taxon>Eukaryota</taxon>
        <taxon>Viridiplantae</taxon>
        <taxon>Streptophyta</taxon>
        <taxon>Embryophyta</taxon>
        <taxon>Tracheophyta</taxon>
        <taxon>Spermatophyta</taxon>
        <taxon>Magnoliopsida</taxon>
        <taxon>Ranunculales</taxon>
        <taxon>Papaveraceae</taxon>
        <taxon>Papaveroideae</taxon>
        <taxon>Macleaya</taxon>
    </lineage>
</organism>
<dbReference type="Proteomes" id="UP000195402">
    <property type="component" value="Unassembled WGS sequence"/>
</dbReference>
<name>A0A200QF73_MACCD</name>
<protein>
    <submittedName>
        <fullName evidence="4">Bromo adjacent homology (BAH) domain</fullName>
    </submittedName>
</protein>
<dbReference type="OMA" id="TKHPGFI"/>
<dbReference type="AlphaFoldDB" id="A0A200QF73"/>
<dbReference type="InterPro" id="IPR036575">
    <property type="entry name" value="TFIIS_cen_dom_sf"/>
</dbReference>
<evidence type="ECO:0000256" key="1">
    <source>
        <dbReference type="SAM" id="MobiDB-lite"/>
    </source>
</evidence>
<dbReference type="GO" id="GO:0006351">
    <property type="term" value="P:DNA-templated transcription"/>
    <property type="evidence" value="ECO:0007669"/>
    <property type="project" value="InterPro"/>
</dbReference>
<dbReference type="InParanoid" id="A0A200QF73"/>
<feature type="compositionally biased region" description="Basic and acidic residues" evidence="1">
    <location>
        <begin position="20"/>
        <end position="44"/>
    </location>
</feature>
<comment type="caution">
    <text evidence="4">The sequence shown here is derived from an EMBL/GenBank/DDBJ whole genome shotgun (WGS) entry which is preliminary data.</text>
</comment>
<dbReference type="PROSITE" id="PS51038">
    <property type="entry name" value="BAH"/>
    <property type="match status" value="1"/>
</dbReference>
<dbReference type="PROSITE" id="PS51321">
    <property type="entry name" value="TFIIS_CENTRAL"/>
    <property type="match status" value="1"/>
</dbReference>
<feature type="domain" description="TFIIS central" evidence="3">
    <location>
        <begin position="327"/>
        <end position="471"/>
    </location>
</feature>
<gene>
    <name evidence="4" type="ORF">BVC80_8229g2</name>
</gene>
<feature type="compositionally biased region" description="Polar residues" evidence="1">
    <location>
        <begin position="46"/>
        <end position="55"/>
    </location>
</feature>
<dbReference type="InterPro" id="IPR043151">
    <property type="entry name" value="BAH_sf"/>
</dbReference>
<proteinExistence type="predicted"/>
<feature type="compositionally biased region" description="Basic and acidic residues" evidence="1">
    <location>
        <begin position="61"/>
        <end position="70"/>
    </location>
</feature>
<dbReference type="Gene3D" id="2.30.30.490">
    <property type="match status" value="1"/>
</dbReference>
<evidence type="ECO:0000313" key="4">
    <source>
        <dbReference type="EMBL" id="OVA09148.1"/>
    </source>
</evidence>
<dbReference type="STRING" id="56857.A0A200QF73"/>
<reference evidence="4 5" key="1">
    <citation type="journal article" date="2017" name="Mol. Plant">
        <title>The Genome of Medicinal Plant Macleaya cordata Provides New Insights into Benzylisoquinoline Alkaloids Metabolism.</title>
        <authorList>
            <person name="Liu X."/>
            <person name="Liu Y."/>
            <person name="Huang P."/>
            <person name="Ma Y."/>
            <person name="Qing Z."/>
            <person name="Tang Q."/>
            <person name="Cao H."/>
            <person name="Cheng P."/>
            <person name="Zheng Y."/>
            <person name="Yuan Z."/>
            <person name="Zhou Y."/>
            <person name="Liu J."/>
            <person name="Tang Z."/>
            <person name="Zhuo Y."/>
            <person name="Zhang Y."/>
            <person name="Yu L."/>
            <person name="Huang J."/>
            <person name="Yang P."/>
            <person name="Peng Q."/>
            <person name="Zhang J."/>
            <person name="Jiang W."/>
            <person name="Zhang Z."/>
            <person name="Lin K."/>
            <person name="Ro D.K."/>
            <person name="Chen X."/>
            <person name="Xiong X."/>
            <person name="Shang Y."/>
            <person name="Huang S."/>
            <person name="Zeng J."/>
        </authorList>
    </citation>
    <scope>NUCLEOTIDE SEQUENCE [LARGE SCALE GENOMIC DNA]</scope>
    <source>
        <strain evidence="5">cv. BLH2017</strain>
        <tissue evidence="4">Root</tissue>
    </source>
</reference>
<keyword evidence="5" id="KW-1185">Reference proteome</keyword>